<dbReference type="Proteomes" id="UP000192911">
    <property type="component" value="Unassembled WGS sequence"/>
</dbReference>
<keyword evidence="6 7" id="KW-0472">Membrane</keyword>
<feature type="transmembrane region" description="Helical" evidence="7">
    <location>
        <begin position="6"/>
        <end position="23"/>
    </location>
</feature>
<sequence>MNAMALPLLAMVACVVIESHFAYTRRGRAIPWRDIVLNLDSGHILMWLLRGVEVLVFGWVLAHANLRLVDGWHPFFLWCFALFAWDLGFYWMHRLHHTFAALWSVHVVHHEGEHFNLSLGIRNAWLSSLTTLPFTSIPLAVAGVPLNVFVAVSTLHYTVQFYNHNSMVGRSGWLDRVFVTPAHHRVHHGQNAEYRDRNFGGTFLLWDKLFGSFQPQLPGVPVRYGVAHPTASTNPFWANVAPILRYIGAGVPARRPSPGEGTARNVPDVLIGIGGLLLFAVVAYYIHRDGTWQAWGQAVLFTLIFAATLALGGLSDNRPWGLACWLIVGSAAFVTMPLCFGLRDPLGIVALGALPLHGIATAIVARRPARGRRALACDKRGTQ</sequence>
<keyword evidence="3 7" id="KW-1133">Transmembrane helix</keyword>
<dbReference type="AlphaFoldDB" id="A0A1X7EHM9"/>
<feature type="transmembrane region" description="Helical" evidence="7">
    <location>
        <begin position="75"/>
        <end position="92"/>
    </location>
</feature>
<evidence type="ECO:0000256" key="4">
    <source>
        <dbReference type="ARBA" id="ARBA00023002"/>
    </source>
</evidence>
<feature type="domain" description="Fatty acid hydroxylase" evidence="8">
    <location>
        <begin position="78"/>
        <end position="212"/>
    </location>
</feature>
<dbReference type="InterPro" id="IPR051689">
    <property type="entry name" value="Sterol_desaturase/TMEM195"/>
</dbReference>
<dbReference type="GO" id="GO:0016020">
    <property type="term" value="C:membrane"/>
    <property type="evidence" value="ECO:0007669"/>
    <property type="project" value="GOC"/>
</dbReference>
<keyword evidence="5" id="KW-0443">Lipid metabolism</keyword>
<feature type="transmembrane region" description="Helical" evidence="7">
    <location>
        <begin position="320"/>
        <end position="340"/>
    </location>
</feature>
<feature type="transmembrane region" description="Helical" evidence="7">
    <location>
        <begin position="269"/>
        <end position="286"/>
    </location>
</feature>
<keyword evidence="10" id="KW-1185">Reference proteome</keyword>
<dbReference type="Pfam" id="PF04116">
    <property type="entry name" value="FA_hydroxylase"/>
    <property type="match status" value="1"/>
</dbReference>
<evidence type="ECO:0000259" key="8">
    <source>
        <dbReference type="Pfam" id="PF04116"/>
    </source>
</evidence>
<feature type="transmembrane region" description="Helical" evidence="7">
    <location>
        <begin position="44"/>
        <end position="63"/>
    </location>
</feature>
<dbReference type="GO" id="GO:0012505">
    <property type="term" value="C:endomembrane system"/>
    <property type="evidence" value="ECO:0007669"/>
    <property type="project" value="UniProtKB-SubCell"/>
</dbReference>
<gene>
    <name evidence="9" type="ORF">SAMN06295900_105413</name>
</gene>
<evidence type="ECO:0000313" key="9">
    <source>
        <dbReference type="EMBL" id="SMF34008.1"/>
    </source>
</evidence>
<evidence type="ECO:0000256" key="1">
    <source>
        <dbReference type="ARBA" id="ARBA00004127"/>
    </source>
</evidence>
<name>A0A1X7EHM9_TRICW</name>
<dbReference type="GeneID" id="95553504"/>
<dbReference type="OrthoDB" id="9770329at2"/>
<dbReference type="GO" id="GO:0050479">
    <property type="term" value="F:glyceryl-ether monooxygenase activity"/>
    <property type="evidence" value="ECO:0007669"/>
    <property type="project" value="TreeGrafter"/>
</dbReference>
<dbReference type="GO" id="GO:0008610">
    <property type="term" value="P:lipid biosynthetic process"/>
    <property type="evidence" value="ECO:0007669"/>
    <property type="project" value="InterPro"/>
</dbReference>
<proteinExistence type="predicted"/>
<dbReference type="RefSeq" id="WP_085227634.1">
    <property type="nucleotide sequence ID" value="NZ_BSQD01000004.1"/>
</dbReference>
<accession>A0A1X7EHM9</accession>
<dbReference type="STRING" id="28094.SAMN06295900_105413"/>
<dbReference type="InterPro" id="IPR006694">
    <property type="entry name" value="Fatty_acid_hydroxylase"/>
</dbReference>
<dbReference type="GO" id="GO:0005506">
    <property type="term" value="F:iron ion binding"/>
    <property type="evidence" value="ECO:0007669"/>
    <property type="project" value="InterPro"/>
</dbReference>
<dbReference type="EMBL" id="FXAH01000005">
    <property type="protein sequence ID" value="SMF34008.1"/>
    <property type="molecule type" value="Genomic_DNA"/>
</dbReference>
<evidence type="ECO:0000313" key="10">
    <source>
        <dbReference type="Proteomes" id="UP000192911"/>
    </source>
</evidence>
<dbReference type="PANTHER" id="PTHR21624">
    <property type="entry name" value="STEROL DESATURASE-RELATED PROTEIN"/>
    <property type="match status" value="1"/>
</dbReference>
<dbReference type="PANTHER" id="PTHR21624:SF1">
    <property type="entry name" value="ALKYLGLYCEROL MONOOXYGENASE"/>
    <property type="match status" value="1"/>
</dbReference>
<evidence type="ECO:0000256" key="3">
    <source>
        <dbReference type="ARBA" id="ARBA00022989"/>
    </source>
</evidence>
<feature type="transmembrane region" description="Helical" evidence="7">
    <location>
        <begin position="292"/>
        <end position="313"/>
    </location>
</feature>
<evidence type="ECO:0000256" key="2">
    <source>
        <dbReference type="ARBA" id="ARBA00022692"/>
    </source>
</evidence>
<keyword evidence="4" id="KW-0560">Oxidoreductase</keyword>
<organism evidence="9 10">
    <name type="scientific">Trinickia caryophylli</name>
    <name type="common">Paraburkholderia caryophylli</name>
    <dbReference type="NCBI Taxonomy" id="28094"/>
    <lineage>
        <taxon>Bacteria</taxon>
        <taxon>Pseudomonadati</taxon>
        <taxon>Pseudomonadota</taxon>
        <taxon>Betaproteobacteria</taxon>
        <taxon>Burkholderiales</taxon>
        <taxon>Burkholderiaceae</taxon>
        <taxon>Trinickia</taxon>
    </lineage>
</organism>
<keyword evidence="2 7" id="KW-0812">Transmembrane</keyword>
<evidence type="ECO:0000256" key="5">
    <source>
        <dbReference type="ARBA" id="ARBA00023098"/>
    </source>
</evidence>
<feature type="transmembrane region" description="Helical" evidence="7">
    <location>
        <begin position="346"/>
        <end position="365"/>
    </location>
</feature>
<evidence type="ECO:0000256" key="6">
    <source>
        <dbReference type="ARBA" id="ARBA00023136"/>
    </source>
</evidence>
<dbReference type="GO" id="GO:0006643">
    <property type="term" value="P:membrane lipid metabolic process"/>
    <property type="evidence" value="ECO:0007669"/>
    <property type="project" value="TreeGrafter"/>
</dbReference>
<reference evidence="10" key="1">
    <citation type="submission" date="2017-04" db="EMBL/GenBank/DDBJ databases">
        <authorList>
            <person name="Varghese N."/>
            <person name="Submissions S."/>
        </authorList>
    </citation>
    <scope>NUCLEOTIDE SEQUENCE [LARGE SCALE GENOMIC DNA]</scope>
    <source>
        <strain evidence="10">Ballard 720</strain>
    </source>
</reference>
<protein>
    <submittedName>
        <fullName evidence="9">Sterol desaturase/sphingolipid hydroxylase, fatty acid hydroxylase superfamily</fullName>
    </submittedName>
</protein>
<evidence type="ECO:0000256" key="7">
    <source>
        <dbReference type="SAM" id="Phobius"/>
    </source>
</evidence>
<comment type="subcellular location">
    <subcellularLocation>
        <location evidence="1">Endomembrane system</location>
        <topology evidence="1">Multi-pass membrane protein</topology>
    </subcellularLocation>
</comment>